<dbReference type="InterPro" id="IPR048020">
    <property type="entry name" value="Transpos_IS3"/>
</dbReference>
<dbReference type="PANTHER" id="PTHR46889">
    <property type="entry name" value="TRANSPOSASE INSF FOR INSERTION SEQUENCE IS3B-RELATED"/>
    <property type="match status" value="1"/>
</dbReference>
<dbReference type="InterPro" id="IPR001584">
    <property type="entry name" value="Integrase_cat-core"/>
</dbReference>
<evidence type="ECO:0000313" key="2">
    <source>
        <dbReference type="EMBL" id="SOD19112.1"/>
    </source>
</evidence>
<name>A0A286AJR2_9PROT</name>
<dbReference type="PANTHER" id="PTHR46889:SF4">
    <property type="entry name" value="TRANSPOSASE INSO FOR INSERTION SEQUENCE ELEMENT IS911B-RELATED"/>
    <property type="match status" value="1"/>
</dbReference>
<evidence type="ECO:0000313" key="3">
    <source>
        <dbReference type="EMBL" id="SOD22137.1"/>
    </source>
</evidence>
<dbReference type="Gene3D" id="3.30.420.10">
    <property type="entry name" value="Ribonuclease H-like superfamily/Ribonuclease H"/>
    <property type="match status" value="1"/>
</dbReference>
<dbReference type="AlphaFoldDB" id="A0A286AJR2"/>
<dbReference type="InterPro" id="IPR012337">
    <property type="entry name" value="RNaseH-like_sf"/>
</dbReference>
<dbReference type="InterPro" id="IPR036397">
    <property type="entry name" value="RNaseH_sf"/>
</dbReference>
<dbReference type="EMBL" id="OCMU01000001">
    <property type="protein sequence ID" value="SOD19112.1"/>
    <property type="molecule type" value="Genomic_DNA"/>
</dbReference>
<dbReference type="InterPro" id="IPR050900">
    <property type="entry name" value="Transposase_IS3/IS150/IS904"/>
</dbReference>
<organism evidence="3 4">
    <name type="scientific">Nitrosomonas ureae</name>
    <dbReference type="NCBI Taxonomy" id="44577"/>
    <lineage>
        <taxon>Bacteria</taxon>
        <taxon>Pseudomonadati</taxon>
        <taxon>Pseudomonadota</taxon>
        <taxon>Betaproteobacteria</taxon>
        <taxon>Nitrosomonadales</taxon>
        <taxon>Nitrosomonadaceae</taxon>
        <taxon>Nitrosomonas</taxon>
    </lineage>
</organism>
<dbReference type="SUPFAM" id="SSF53098">
    <property type="entry name" value="Ribonuclease H-like"/>
    <property type="match status" value="1"/>
</dbReference>
<dbReference type="EMBL" id="OCMU01000003">
    <property type="protein sequence ID" value="SOD22137.1"/>
    <property type="molecule type" value="Genomic_DNA"/>
</dbReference>
<dbReference type="Proteomes" id="UP000219335">
    <property type="component" value="Unassembled WGS sequence"/>
</dbReference>
<accession>A0A286AJR2</accession>
<sequence>MCRAFDVSESGFHAQRTRPVCKRKQENTRLEIEILAAHQRTRETYNAERLHHDLADHGVQTTPYRVRTLRKKLNLRCKQKLKFKATTDSKHHLPVAPNILNREFAVNAPDKVWVSDITYIPTDEGWLYLAGVKDLFNGELVGYAMNERMTRSLVIQALFRATAKKHPDKGLIAHSDRGSQYCAHDYQNVLQQFGMIASMSRKGDCYDNAPMESFWGILKTELVHHRRFKTRQQAIQEITEYIEIFYNRQRKQKRLGYLSPAQFTQQYYANLLVA</sequence>
<dbReference type="InterPro" id="IPR025948">
    <property type="entry name" value="HTH-like_dom"/>
</dbReference>
<dbReference type="Pfam" id="PF13276">
    <property type="entry name" value="HTH_21"/>
    <property type="match status" value="1"/>
</dbReference>
<dbReference type="GO" id="GO:0015074">
    <property type="term" value="P:DNA integration"/>
    <property type="evidence" value="ECO:0007669"/>
    <property type="project" value="InterPro"/>
</dbReference>
<reference evidence="3 4" key="1">
    <citation type="submission" date="2017-09" db="EMBL/GenBank/DDBJ databases">
        <authorList>
            <person name="Ehlers B."/>
            <person name="Leendertz F.H."/>
        </authorList>
    </citation>
    <scope>NUCLEOTIDE SEQUENCE [LARGE SCALE GENOMIC DNA]</scope>
    <source>
        <strain evidence="3 4">Nm42</strain>
    </source>
</reference>
<gene>
    <name evidence="2" type="ORF">SAMN06297164_2072</name>
    <name evidence="3" type="ORF">SAMN06297164_3364</name>
</gene>
<dbReference type="NCBIfam" id="NF033516">
    <property type="entry name" value="transpos_IS3"/>
    <property type="match status" value="1"/>
</dbReference>
<dbReference type="Pfam" id="PF13333">
    <property type="entry name" value="rve_2"/>
    <property type="match status" value="1"/>
</dbReference>
<dbReference type="Pfam" id="PF00665">
    <property type="entry name" value="rve"/>
    <property type="match status" value="1"/>
</dbReference>
<evidence type="ECO:0000313" key="4">
    <source>
        <dbReference type="Proteomes" id="UP000219335"/>
    </source>
</evidence>
<dbReference type="GO" id="GO:0003676">
    <property type="term" value="F:nucleic acid binding"/>
    <property type="evidence" value="ECO:0007669"/>
    <property type="project" value="InterPro"/>
</dbReference>
<proteinExistence type="predicted"/>
<dbReference type="PROSITE" id="PS50994">
    <property type="entry name" value="INTEGRASE"/>
    <property type="match status" value="1"/>
</dbReference>
<evidence type="ECO:0000259" key="1">
    <source>
        <dbReference type="PROSITE" id="PS50994"/>
    </source>
</evidence>
<protein>
    <submittedName>
        <fullName evidence="3">Putative transposase</fullName>
    </submittedName>
</protein>
<feature type="domain" description="Integrase catalytic" evidence="1">
    <location>
        <begin position="105"/>
        <end position="268"/>
    </location>
</feature>